<dbReference type="AlphaFoldDB" id="E4T8A2"/>
<dbReference type="EMBL" id="CP002345">
    <property type="protein sequence ID" value="ADQ80946.1"/>
    <property type="molecule type" value="Genomic_DNA"/>
</dbReference>
<proteinExistence type="predicted"/>
<name>E4T8A2_PALPW</name>
<feature type="transmembrane region" description="Helical" evidence="1">
    <location>
        <begin position="32"/>
        <end position="52"/>
    </location>
</feature>
<feature type="transmembrane region" description="Helical" evidence="1">
    <location>
        <begin position="146"/>
        <end position="163"/>
    </location>
</feature>
<feature type="transmembrane region" description="Helical" evidence="1">
    <location>
        <begin position="169"/>
        <end position="189"/>
    </location>
</feature>
<reference evidence="2 3" key="2">
    <citation type="journal article" date="2011" name="Stand. Genomic Sci.">
        <title>Complete genome sequence of Paludibacter propionicigenes type strain (WB4).</title>
        <authorList>
            <person name="Gronow S."/>
            <person name="Munk C."/>
            <person name="Lapidus A."/>
            <person name="Nolan M."/>
            <person name="Lucas S."/>
            <person name="Hammon N."/>
            <person name="Deshpande S."/>
            <person name="Cheng J.F."/>
            <person name="Tapia R."/>
            <person name="Han C."/>
            <person name="Goodwin L."/>
            <person name="Pitluck S."/>
            <person name="Liolios K."/>
            <person name="Ivanova N."/>
            <person name="Mavromatis K."/>
            <person name="Mikhailova N."/>
            <person name="Pati A."/>
            <person name="Chen A."/>
            <person name="Palaniappan K."/>
            <person name="Land M."/>
            <person name="Hauser L."/>
            <person name="Chang Y.J."/>
            <person name="Jeffries C.D."/>
            <person name="Brambilla E."/>
            <person name="Rohde M."/>
            <person name="Goker M."/>
            <person name="Detter J.C."/>
            <person name="Woyke T."/>
            <person name="Bristow J."/>
            <person name="Eisen J.A."/>
            <person name="Markowitz V."/>
            <person name="Hugenholtz P."/>
            <person name="Kyrpides N.C."/>
            <person name="Klenk H.P."/>
        </authorList>
    </citation>
    <scope>NUCLEOTIDE SEQUENCE [LARGE SCALE GENOMIC DNA]</scope>
    <source>
        <strain evidence="3">DSM 17365 / JCM 13257 / WB4</strain>
    </source>
</reference>
<evidence type="ECO:0000313" key="3">
    <source>
        <dbReference type="Proteomes" id="UP000008718"/>
    </source>
</evidence>
<dbReference type="STRING" id="694427.Palpr_2817"/>
<dbReference type="eggNOG" id="ENOG502ZSWC">
    <property type="taxonomic scope" value="Bacteria"/>
</dbReference>
<dbReference type="RefSeq" id="WP_013446315.1">
    <property type="nucleotide sequence ID" value="NC_014734.1"/>
</dbReference>
<feature type="transmembrane region" description="Helical" evidence="1">
    <location>
        <begin position="97"/>
        <end position="114"/>
    </location>
</feature>
<keyword evidence="1" id="KW-1133">Transmembrane helix</keyword>
<dbReference type="HOGENOM" id="CLU_090570_0_0_10"/>
<organism evidence="2 3">
    <name type="scientific">Paludibacter propionicigenes (strain DSM 17365 / JCM 13257 / WB4)</name>
    <dbReference type="NCBI Taxonomy" id="694427"/>
    <lineage>
        <taxon>Bacteria</taxon>
        <taxon>Pseudomonadati</taxon>
        <taxon>Bacteroidota</taxon>
        <taxon>Bacteroidia</taxon>
        <taxon>Bacteroidales</taxon>
        <taxon>Paludibacteraceae</taxon>
        <taxon>Paludibacter</taxon>
    </lineage>
</organism>
<dbReference type="KEGG" id="ppn:Palpr_2817"/>
<sequence length="196" mass="21960">MEEKNLTEKASLELISQMITSSRRKLEDGNGISFLIWGYTTFVISLAVYYFIKATGDYHYNYLWFLTPVIGYIGMAVSKKDKTKHAGHAMNFIERTIGNIWMVIGIAAFLTSIGASFVRFPILSVMLLLLGIGTAITGLTIKFKPVIISGFIGMLSCAVPFLMKGYEQILVFGFICLIMMVIPGHILNYQGRKRHV</sequence>
<accession>E4T8A2</accession>
<evidence type="ECO:0008006" key="4">
    <source>
        <dbReference type="Google" id="ProtNLM"/>
    </source>
</evidence>
<evidence type="ECO:0000313" key="2">
    <source>
        <dbReference type="EMBL" id="ADQ80946.1"/>
    </source>
</evidence>
<reference key="1">
    <citation type="submission" date="2010-11" db="EMBL/GenBank/DDBJ databases">
        <title>The complete genome of Paludibacter propionicigenes DSM 17365.</title>
        <authorList>
            <consortium name="US DOE Joint Genome Institute (JGI-PGF)"/>
            <person name="Lucas S."/>
            <person name="Copeland A."/>
            <person name="Lapidus A."/>
            <person name="Bruce D."/>
            <person name="Goodwin L."/>
            <person name="Pitluck S."/>
            <person name="Kyrpides N."/>
            <person name="Mavromatis K."/>
            <person name="Ivanova N."/>
            <person name="Munk A.C."/>
            <person name="Brettin T."/>
            <person name="Detter J.C."/>
            <person name="Han C."/>
            <person name="Tapia R."/>
            <person name="Land M."/>
            <person name="Hauser L."/>
            <person name="Markowitz V."/>
            <person name="Cheng J.-F."/>
            <person name="Hugenholtz P."/>
            <person name="Woyke T."/>
            <person name="Wu D."/>
            <person name="Gronow S."/>
            <person name="Wellnitz S."/>
            <person name="Brambilla E."/>
            <person name="Klenk H.-P."/>
            <person name="Eisen J.A."/>
        </authorList>
    </citation>
    <scope>NUCLEOTIDE SEQUENCE</scope>
    <source>
        <strain>WB4</strain>
    </source>
</reference>
<keyword evidence="3" id="KW-1185">Reference proteome</keyword>
<gene>
    <name evidence="2" type="ordered locus">Palpr_2817</name>
</gene>
<evidence type="ECO:0000256" key="1">
    <source>
        <dbReference type="SAM" id="Phobius"/>
    </source>
</evidence>
<keyword evidence="1" id="KW-0812">Transmembrane</keyword>
<feature type="transmembrane region" description="Helical" evidence="1">
    <location>
        <begin position="120"/>
        <end position="139"/>
    </location>
</feature>
<protein>
    <recommendedName>
        <fullName evidence="4">Transmembrane protein</fullName>
    </recommendedName>
</protein>
<feature type="transmembrane region" description="Helical" evidence="1">
    <location>
        <begin position="58"/>
        <end position="77"/>
    </location>
</feature>
<dbReference type="OrthoDB" id="1096547at2"/>
<keyword evidence="1" id="KW-0472">Membrane</keyword>
<dbReference type="Proteomes" id="UP000008718">
    <property type="component" value="Chromosome"/>
</dbReference>